<reference evidence="1" key="1">
    <citation type="submission" date="2018-02" db="EMBL/GenBank/DDBJ databases">
        <title>Rhizophora mucronata_Transcriptome.</title>
        <authorList>
            <person name="Meera S.P."/>
            <person name="Sreeshan A."/>
            <person name="Augustine A."/>
        </authorList>
    </citation>
    <scope>NUCLEOTIDE SEQUENCE</scope>
    <source>
        <tissue evidence="1">Leaf</tissue>
    </source>
</reference>
<accession>A0A2P2MKG7</accession>
<dbReference type="InterPro" id="IPR026847">
    <property type="entry name" value="VPS13"/>
</dbReference>
<dbReference type="GO" id="GO:0006623">
    <property type="term" value="P:protein targeting to vacuole"/>
    <property type="evidence" value="ECO:0007669"/>
    <property type="project" value="TreeGrafter"/>
</dbReference>
<proteinExistence type="predicted"/>
<dbReference type="PANTHER" id="PTHR16166">
    <property type="entry name" value="VACUOLAR PROTEIN SORTING-ASSOCIATED PROTEIN VPS13"/>
    <property type="match status" value="1"/>
</dbReference>
<dbReference type="GO" id="GO:0045053">
    <property type="term" value="P:protein retention in Golgi apparatus"/>
    <property type="evidence" value="ECO:0007669"/>
    <property type="project" value="TreeGrafter"/>
</dbReference>
<evidence type="ECO:0000313" key="1">
    <source>
        <dbReference type="EMBL" id="MBX30706.1"/>
    </source>
</evidence>
<dbReference type="PANTHER" id="PTHR16166:SF130">
    <property type="entry name" value="PROTEIN SORTING-ASSOCIATED PROTEIN, PUTATIVE (DUF1162)-RELATED"/>
    <property type="match status" value="1"/>
</dbReference>
<sequence length="464" mass="52070">MHVLPTVALTLMSQWVQPIDLYLDEETLMKVATFWRTSLSDSSIPSQQYYFDHFEVHPIKIVANFLPGDSYSSYNSAQETLRTLLHSVIKVPPIKNMVVELNGILVTHALITMRELFIRCTQHYSWYAMRAIYIAKGSPLLPPAFASIFDDLASSSLDVFFDPSRGLVNLPGFTLGTLKFISKSINGKGFSGTKRYFGDLGKTLKVAGSNVLFAAVTEISDSVLKGAETSGFDGMVSGFHQGILKLAMEPSLLGTALMEGGPDRKVKLDRSPGVNELYIEGYLQAMLDTMYRQEYLRVRVIDDQVLLKNLPPNSGLIDEIIDRVKGFLVSEGLLKGDPSMSSHPLRHLKGETEWKIGPTLVTLCEHLLVSYAIRMLRNHTGKLVGNIKWRRQSDGEEHKAIVPAEQPEQERRVKFRWKWGISKFVLSGILAYVDGRLCRFIPNPVARRIVSGYLLSFLDKRDGE</sequence>
<dbReference type="EMBL" id="GGEC01050222">
    <property type="protein sequence ID" value="MBX30706.1"/>
    <property type="molecule type" value="Transcribed_RNA"/>
</dbReference>
<protein>
    <submittedName>
        <fullName evidence="1">Uncharacterized protein LOC105639629</fullName>
    </submittedName>
</protein>
<name>A0A2P2MKG7_RHIMU</name>
<organism evidence="1">
    <name type="scientific">Rhizophora mucronata</name>
    <name type="common">Asiatic mangrove</name>
    <dbReference type="NCBI Taxonomy" id="61149"/>
    <lineage>
        <taxon>Eukaryota</taxon>
        <taxon>Viridiplantae</taxon>
        <taxon>Streptophyta</taxon>
        <taxon>Embryophyta</taxon>
        <taxon>Tracheophyta</taxon>
        <taxon>Spermatophyta</taxon>
        <taxon>Magnoliopsida</taxon>
        <taxon>eudicotyledons</taxon>
        <taxon>Gunneridae</taxon>
        <taxon>Pentapetalae</taxon>
        <taxon>rosids</taxon>
        <taxon>fabids</taxon>
        <taxon>Malpighiales</taxon>
        <taxon>Rhizophoraceae</taxon>
        <taxon>Rhizophora</taxon>
    </lineage>
</organism>
<dbReference type="AlphaFoldDB" id="A0A2P2MKG7"/>